<dbReference type="PRINTS" id="PR00723">
    <property type="entry name" value="SUBTILISIN"/>
</dbReference>
<evidence type="ECO:0000313" key="8">
    <source>
        <dbReference type="Proteomes" id="UP000598271"/>
    </source>
</evidence>
<sequence>MTLLANREDGLAAERGQVRTTFRKITLYLAKVKILLKILDTMRIAKLLLLLLIFSASLSAQPKYWVYLKDKDATARPAISETTKENRRLVGLPLWEETDLPVRKSYLAQLQKNNVEPVYASRWLNAVSAKLTYEQVQELKKLEFVKEVVPMDAGFIVARTQSDAKPELAPVMEQVRSQAFTKANITAKGVTVGIIDAGFYGADSSHSLRQVFGNKRILGIRDYVKPNQPGEWLFTTAESYSDMHGTEVMAAIAGLDTDDQTQYGMALNAKFYLARTDYSLREWRGEEDNWIAAMEWMDSLGVRLINTSLGYARGFTDPNENYLPEQMDGKTSAISKAAQIAVDKKGILLVVSAGNEGEDKKWRIISTPADAQGVLAVGATNRKLWNRIGYSSIGPEFLPYLKPNVSCFSLYGTSLSAPVITGFAACLMEANPALSNKELMSLIEKSAHLYPYGNNYVGYGVPSAERAMTLAKAPYLPAKSTVIKTKGKKLTVLVSTEESLLVVYHKKNQKDVISQGVVRVQDGEVALKKESGESHTTIDLKDHAIEVVWE</sequence>
<dbReference type="InterPro" id="IPR050131">
    <property type="entry name" value="Peptidase_S8_subtilisin-like"/>
</dbReference>
<reference evidence="7 8" key="1">
    <citation type="journal article" date="2014" name="Int. J. Syst. Evol. Microbiol.">
        <title>Complete genome sequence of Corynebacterium casei LMG S-19264T (=DSM 44701T), isolated from a smear-ripened cheese.</title>
        <authorList>
            <consortium name="US DOE Joint Genome Institute (JGI-PGF)"/>
            <person name="Walter F."/>
            <person name="Albersmeier A."/>
            <person name="Kalinowski J."/>
            <person name="Ruckert C."/>
        </authorList>
    </citation>
    <scope>NUCLEOTIDE SEQUENCE [LARGE SCALE GENOMIC DNA]</scope>
    <source>
        <strain evidence="7 8">KCTC 12866</strain>
    </source>
</reference>
<dbReference type="PANTHER" id="PTHR43806:SF67">
    <property type="entry name" value="EGF-LIKE DOMAIN-CONTAINING PROTEIN"/>
    <property type="match status" value="1"/>
</dbReference>
<dbReference type="PROSITE" id="PS00138">
    <property type="entry name" value="SUBTILASE_SER"/>
    <property type="match status" value="1"/>
</dbReference>
<feature type="active site" description="Charge relay system" evidence="5">
    <location>
        <position position="244"/>
    </location>
</feature>
<evidence type="ECO:0000259" key="6">
    <source>
        <dbReference type="Pfam" id="PF00082"/>
    </source>
</evidence>
<dbReference type="GO" id="GO:0006508">
    <property type="term" value="P:proteolysis"/>
    <property type="evidence" value="ECO:0007669"/>
    <property type="project" value="UniProtKB-KW"/>
</dbReference>
<organism evidence="7 8">
    <name type="scientific">Persicitalea jodogahamensis</name>
    <dbReference type="NCBI Taxonomy" id="402147"/>
    <lineage>
        <taxon>Bacteria</taxon>
        <taxon>Pseudomonadati</taxon>
        <taxon>Bacteroidota</taxon>
        <taxon>Cytophagia</taxon>
        <taxon>Cytophagales</taxon>
        <taxon>Spirosomataceae</taxon>
        <taxon>Persicitalea</taxon>
    </lineage>
</organism>
<evidence type="ECO:0000256" key="1">
    <source>
        <dbReference type="ARBA" id="ARBA00011073"/>
    </source>
</evidence>
<comment type="similarity">
    <text evidence="1 5">Belongs to the peptidase S8 family.</text>
</comment>
<feature type="domain" description="Peptidase S8/S53" evidence="6">
    <location>
        <begin position="188"/>
        <end position="460"/>
    </location>
</feature>
<dbReference type="InterPro" id="IPR000209">
    <property type="entry name" value="Peptidase_S8/S53_dom"/>
</dbReference>
<dbReference type="InterPro" id="IPR023828">
    <property type="entry name" value="Peptidase_S8_Ser-AS"/>
</dbReference>
<evidence type="ECO:0000313" key="7">
    <source>
        <dbReference type="EMBL" id="GHB76984.1"/>
    </source>
</evidence>
<keyword evidence="2 5" id="KW-0645">Protease</keyword>
<dbReference type="Proteomes" id="UP000598271">
    <property type="component" value="Unassembled WGS sequence"/>
</dbReference>
<name>A0A8J3G9Z8_9BACT</name>
<keyword evidence="8" id="KW-1185">Reference proteome</keyword>
<dbReference type="PANTHER" id="PTHR43806">
    <property type="entry name" value="PEPTIDASE S8"/>
    <property type="match status" value="1"/>
</dbReference>
<dbReference type="PROSITE" id="PS51892">
    <property type="entry name" value="SUBTILASE"/>
    <property type="match status" value="1"/>
</dbReference>
<evidence type="ECO:0000256" key="5">
    <source>
        <dbReference type="PROSITE-ProRule" id="PRU01240"/>
    </source>
</evidence>
<dbReference type="EMBL" id="BMXF01000003">
    <property type="protein sequence ID" value="GHB76984.1"/>
    <property type="molecule type" value="Genomic_DNA"/>
</dbReference>
<dbReference type="SUPFAM" id="SSF52743">
    <property type="entry name" value="Subtilisin-like"/>
    <property type="match status" value="1"/>
</dbReference>
<dbReference type="InterPro" id="IPR036852">
    <property type="entry name" value="Peptidase_S8/S53_dom_sf"/>
</dbReference>
<dbReference type="InterPro" id="IPR015500">
    <property type="entry name" value="Peptidase_S8_subtilisin-rel"/>
</dbReference>
<feature type="active site" description="Charge relay system" evidence="5">
    <location>
        <position position="196"/>
    </location>
</feature>
<evidence type="ECO:0000256" key="2">
    <source>
        <dbReference type="ARBA" id="ARBA00022670"/>
    </source>
</evidence>
<proteinExistence type="inferred from homology"/>
<feature type="active site" description="Charge relay system" evidence="5">
    <location>
        <position position="414"/>
    </location>
</feature>
<keyword evidence="3 5" id="KW-0378">Hydrolase</keyword>
<accession>A0A8J3G9Z8</accession>
<evidence type="ECO:0000256" key="3">
    <source>
        <dbReference type="ARBA" id="ARBA00022801"/>
    </source>
</evidence>
<evidence type="ECO:0000256" key="4">
    <source>
        <dbReference type="ARBA" id="ARBA00022825"/>
    </source>
</evidence>
<dbReference type="Pfam" id="PF00082">
    <property type="entry name" value="Peptidase_S8"/>
    <property type="match status" value="1"/>
</dbReference>
<protein>
    <recommendedName>
        <fullName evidence="6">Peptidase S8/S53 domain-containing protein</fullName>
    </recommendedName>
</protein>
<dbReference type="GO" id="GO:0004252">
    <property type="term" value="F:serine-type endopeptidase activity"/>
    <property type="evidence" value="ECO:0007669"/>
    <property type="project" value="UniProtKB-UniRule"/>
</dbReference>
<keyword evidence="4 5" id="KW-0720">Serine protease</keyword>
<gene>
    <name evidence="7" type="ORF">GCM10007390_33730</name>
</gene>
<comment type="caution">
    <text evidence="7">The sequence shown here is derived from an EMBL/GenBank/DDBJ whole genome shotgun (WGS) entry which is preliminary data.</text>
</comment>
<dbReference type="Gene3D" id="3.40.50.200">
    <property type="entry name" value="Peptidase S8/S53 domain"/>
    <property type="match status" value="1"/>
</dbReference>
<dbReference type="AlphaFoldDB" id="A0A8J3G9Z8"/>